<dbReference type="Proteomes" id="UP001241571">
    <property type="component" value="Unassembled WGS sequence"/>
</dbReference>
<proteinExistence type="predicted"/>
<reference evidence="1 2" key="1">
    <citation type="submission" date="2023-06" db="EMBL/GenBank/DDBJ databases">
        <title>Acute promotion of culturable opportunistic pathogens and persistent increase of antibiotic resistance following antibiotic exposure in mouse gut microbiota.</title>
        <authorList>
            <person name="Li L."/>
            <person name="Wang B."/>
            <person name="Sun Y."/>
            <person name="Wang M."/>
            <person name="Xu H."/>
        </authorList>
    </citation>
    <scope>NUCLEOTIDE SEQUENCE [LARGE SCALE GENOMIC DNA]</scope>
    <source>
        <strain evidence="1 2">CRI2_2</strain>
    </source>
</reference>
<accession>A0ABD4ZXX8</accession>
<sequence>MQLKPRHLTKISCEVVLFNRQHFRISSCLAQRIIPGFSGHLLATYTKKLMTDQDKIVFFNQIKSIYLHGKMISVRGCPELPLEVSTYHYCIMKRHQQLFKEAKSCYKKLQKEEWLAKHI</sequence>
<evidence type="ECO:0000313" key="2">
    <source>
        <dbReference type="Proteomes" id="UP001241571"/>
    </source>
</evidence>
<comment type="caution">
    <text evidence="1">The sequence shown here is derived from an EMBL/GenBank/DDBJ whole genome shotgun (WGS) entry which is preliminary data.</text>
</comment>
<gene>
    <name evidence="1" type="ORF">QRX88_18050</name>
</gene>
<dbReference type="AlphaFoldDB" id="A0ABD4ZXX8"/>
<evidence type="ECO:0000313" key="1">
    <source>
        <dbReference type="EMBL" id="MDL4937607.1"/>
    </source>
</evidence>
<name>A0ABD4ZXX8_ENTGA</name>
<dbReference type="RefSeq" id="WP_135172328.1">
    <property type="nucleotide sequence ID" value="NZ_BSYC01000007.1"/>
</dbReference>
<dbReference type="EMBL" id="JASUBT010000025">
    <property type="protein sequence ID" value="MDL4937607.1"/>
    <property type="molecule type" value="Genomic_DNA"/>
</dbReference>
<protein>
    <submittedName>
        <fullName evidence="1">Type III secretion system protein PrgR</fullName>
    </submittedName>
</protein>
<organism evidence="1 2">
    <name type="scientific">Enterococcus gallinarum</name>
    <dbReference type="NCBI Taxonomy" id="1353"/>
    <lineage>
        <taxon>Bacteria</taxon>
        <taxon>Bacillati</taxon>
        <taxon>Bacillota</taxon>
        <taxon>Bacilli</taxon>
        <taxon>Lactobacillales</taxon>
        <taxon>Enterococcaceae</taxon>
        <taxon>Enterococcus</taxon>
    </lineage>
</organism>